<evidence type="ECO:0008006" key="3">
    <source>
        <dbReference type="Google" id="ProtNLM"/>
    </source>
</evidence>
<feature type="signal peptide" evidence="1">
    <location>
        <begin position="1"/>
        <end position="18"/>
    </location>
</feature>
<organism evidence="2">
    <name type="scientific">Bionectria ochroleuca</name>
    <name type="common">Gliocladium roseum</name>
    <dbReference type="NCBI Taxonomy" id="29856"/>
    <lineage>
        <taxon>Eukaryota</taxon>
        <taxon>Fungi</taxon>
        <taxon>Dikarya</taxon>
        <taxon>Ascomycota</taxon>
        <taxon>Pezizomycotina</taxon>
        <taxon>Sordariomycetes</taxon>
        <taxon>Hypocreomycetidae</taxon>
        <taxon>Hypocreales</taxon>
        <taxon>Bionectriaceae</taxon>
        <taxon>Clonostachys</taxon>
    </lineage>
</organism>
<feature type="chain" id="PRO_5002118109" description="Cell wall protein PhiA" evidence="1">
    <location>
        <begin position="19"/>
        <end position="185"/>
    </location>
</feature>
<sequence>MKFDLLAAALATASTALAVPAPWEAFKLRAVSDSNAQLNGQFLKAKTGRYYIGPDPSNPVCEGGSQDDGTFYLKDGSVFFYNTNPSVTPQQMFTDRSGMGMGVTGYVDQGSPLPRYAEVTGWAFNSQSRLNIYGNEWYACPHPATNSWSIWVYSPNPNPGHNQGCIKISLERVGASNPLSCTYSK</sequence>
<dbReference type="EMBL" id="CDPU01000021">
    <property type="protein sequence ID" value="CEO51134.1"/>
    <property type="molecule type" value="Genomic_DNA"/>
</dbReference>
<keyword evidence="1" id="KW-0732">Signal</keyword>
<evidence type="ECO:0000256" key="1">
    <source>
        <dbReference type="SAM" id="SignalP"/>
    </source>
</evidence>
<dbReference type="AlphaFoldDB" id="A0A0B7K1Q7"/>
<accession>A0A0B7K1Q7</accession>
<proteinExistence type="predicted"/>
<protein>
    <recommendedName>
        <fullName evidence="3">Cell wall protein PhiA</fullName>
    </recommendedName>
</protein>
<name>A0A0B7K1Q7_BIOOC</name>
<reference evidence="2" key="1">
    <citation type="submission" date="2015-01" db="EMBL/GenBank/DDBJ databases">
        <authorList>
            <person name="Durling Mikael"/>
        </authorList>
    </citation>
    <scope>NUCLEOTIDE SEQUENCE</scope>
</reference>
<gene>
    <name evidence="2" type="ORF">BN869_000007192_1</name>
</gene>
<evidence type="ECO:0000313" key="2">
    <source>
        <dbReference type="EMBL" id="CEO51134.1"/>
    </source>
</evidence>